<reference evidence="6 7" key="1">
    <citation type="submission" date="2020-01" db="EMBL/GenBank/DDBJ databases">
        <title>Complete genome sequence of Chitinophaga sp. H33E-04 isolated from quinoa roots.</title>
        <authorList>
            <person name="Weon H.-Y."/>
            <person name="Lee S.A."/>
        </authorList>
    </citation>
    <scope>NUCLEOTIDE SEQUENCE [LARGE SCALE GENOMIC DNA]</scope>
    <source>
        <strain evidence="6 7">H33E-04</strain>
    </source>
</reference>
<evidence type="ECO:0000256" key="3">
    <source>
        <dbReference type="ARBA" id="ARBA00023237"/>
    </source>
</evidence>
<keyword evidence="6" id="KW-0675">Receptor</keyword>
<dbReference type="InterPro" id="IPR008969">
    <property type="entry name" value="CarboxyPept-like_regulatory"/>
</dbReference>
<keyword evidence="3" id="KW-0998">Cell outer membrane</keyword>
<name>A0A6B9ZBH2_9BACT</name>
<evidence type="ECO:0000313" key="6">
    <source>
        <dbReference type="EMBL" id="QHS59466.1"/>
    </source>
</evidence>
<feature type="signal peptide" evidence="4">
    <location>
        <begin position="1"/>
        <end position="20"/>
    </location>
</feature>
<dbReference type="KEGG" id="chih:GWR21_07660"/>
<keyword evidence="4" id="KW-0732">Signal</keyword>
<feature type="chain" id="PRO_5025675344" evidence="4">
    <location>
        <begin position="21"/>
        <end position="805"/>
    </location>
</feature>
<dbReference type="PANTHER" id="PTHR40980:SF4">
    <property type="entry name" value="TONB-DEPENDENT RECEPTOR-LIKE BETA-BARREL DOMAIN-CONTAINING PROTEIN"/>
    <property type="match status" value="1"/>
</dbReference>
<dbReference type="AlphaFoldDB" id="A0A6B9ZBH2"/>
<dbReference type="GO" id="GO:0009279">
    <property type="term" value="C:cell outer membrane"/>
    <property type="evidence" value="ECO:0007669"/>
    <property type="project" value="UniProtKB-SubCell"/>
</dbReference>
<feature type="domain" description="Outer membrane protein beta-barrel" evidence="5">
    <location>
        <begin position="380"/>
        <end position="781"/>
    </location>
</feature>
<dbReference type="Gene3D" id="2.40.170.20">
    <property type="entry name" value="TonB-dependent receptor, beta-barrel domain"/>
    <property type="match status" value="1"/>
</dbReference>
<keyword evidence="2" id="KW-0472">Membrane</keyword>
<evidence type="ECO:0000256" key="4">
    <source>
        <dbReference type="SAM" id="SignalP"/>
    </source>
</evidence>
<dbReference type="Pfam" id="PF14905">
    <property type="entry name" value="OMP_b-brl_3"/>
    <property type="match status" value="1"/>
</dbReference>
<dbReference type="InterPro" id="IPR036942">
    <property type="entry name" value="Beta-barrel_TonB_sf"/>
</dbReference>
<proteinExistence type="predicted"/>
<dbReference type="InterPro" id="IPR037066">
    <property type="entry name" value="Plug_dom_sf"/>
</dbReference>
<dbReference type="RefSeq" id="WP_162331161.1">
    <property type="nucleotide sequence ID" value="NZ_CP048113.1"/>
</dbReference>
<dbReference type="Proteomes" id="UP000476411">
    <property type="component" value="Chromosome"/>
</dbReference>
<evidence type="ECO:0000256" key="1">
    <source>
        <dbReference type="ARBA" id="ARBA00004442"/>
    </source>
</evidence>
<dbReference type="EMBL" id="CP048113">
    <property type="protein sequence ID" value="QHS59466.1"/>
    <property type="molecule type" value="Genomic_DNA"/>
</dbReference>
<dbReference type="SUPFAM" id="SSF49464">
    <property type="entry name" value="Carboxypeptidase regulatory domain-like"/>
    <property type="match status" value="1"/>
</dbReference>
<dbReference type="Gene3D" id="2.60.40.10">
    <property type="entry name" value="Immunoglobulins"/>
    <property type="match status" value="1"/>
</dbReference>
<evidence type="ECO:0000256" key="2">
    <source>
        <dbReference type="ARBA" id="ARBA00023136"/>
    </source>
</evidence>
<evidence type="ECO:0000313" key="7">
    <source>
        <dbReference type="Proteomes" id="UP000476411"/>
    </source>
</evidence>
<dbReference type="Gene3D" id="2.170.130.10">
    <property type="entry name" value="TonB-dependent receptor, plug domain"/>
    <property type="match status" value="1"/>
</dbReference>
<dbReference type="InterPro" id="IPR041700">
    <property type="entry name" value="OMP_b-brl_3"/>
</dbReference>
<dbReference type="PANTHER" id="PTHR40980">
    <property type="entry name" value="PLUG DOMAIN-CONTAINING PROTEIN"/>
    <property type="match status" value="1"/>
</dbReference>
<dbReference type="InterPro" id="IPR013783">
    <property type="entry name" value="Ig-like_fold"/>
</dbReference>
<dbReference type="SUPFAM" id="SSF56935">
    <property type="entry name" value="Porins"/>
    <property type="match status" value="1"/>
</dbReference>
<accession>A0A6B9ZBH2</accession>
<evidence type="ECO:0000259" key="5">
    <source>
        <dbReference type="Pfam" id="PF14905"/>
    </source>
</evidence>
<protein>
    <submittedName>
        <fullName evidence="6">TonB-dependent receptor</fullName>
    </submittedName>
</protein>
<keyword evidence="7" id="KW-1185">Reference proteome</keyword>
<organism evidence="6 7">
    <name type="scientific">Chitinophaga agri</name>
    <dbReference type="NCBI Taxonomy" id="2703787"/>
    <lineage>
        <taxon>Bacteria</taxon>
        <taxon>Pseudomonadati</taxon>
        <taxon>Bacteroidota</taxon>
        <taxon>Chitinophagia</taxon>
        <taxon>Chitinophagales</taxon>
        <taxon>Chitinophagaceae</taxon>
        <taxon>Chitinophaga</taxon>
    </lineage>
</organism>
<sequence>MKKILLIVILALAGTGTIYAQQASGKITIKTTETNGQPVPFANVLLRHAKDSSLVKGELSGQDGNTSFEKIKEGKYFIQVTLMGYTNASTSAFTIDAHHTLVQLPALTLSPTSKTLEGVTVSAQKPFIERKNGATVLNVESSLAASGGTALDVLKRAPGVQIDKDDNIILQGNQGATVMLDGKLTYLSGEQLANLLRSLPSENISTIEIITSPSAKYDAAGRSGIINIKTKKTVITGINGSINLGVGAGKYGFYNTGINLNWRTEKFNLFGNYNNGNRGFFQTRYIRRNIDGDQPVELITEFFNRRRFKNNNYKAGLDYFLNSKHTVGVLVRGYNNFFQNDGIGRNPISSNGKVDSTLYSNTRIRNNFSNVSFNLNYKGQLDTSGTEITIDADWARFNDDNNMMLSDSMSYAVNPWLNHHAIRNMPSNIVTIKSVKADFTHPFNKNTKLETGFKIAAVKTDNNLRYDSLVNGKYERAITQSNQFIYTEKVYAAYVMLKKQIHHTDIQAGLRAEQTKSDGYSVTLQSHVKRSYLDFFPTLSVDQKLSESHKIGVNYSKRISRPNYGDLNPFVYYIDKYNYFKGNPYMLPEYTHKAELTYTFKQKYVAAVSYGMTKNVVLEYMIQNDTTKVTTFYDRNFERSYVYGITLTIPIDPFKWWNITNNINANHTAYDIKDTSVNLATNTLGLNYQTTHTFTLPKDWKLELNGYYESPFVWGVYKIRSSFAIGAGVQKSFMNKKFVAKLNVSDITNREQFRGSARFDNIDMYINNRWQNRRVNFALTWNFGNSNIKAARDRDAGAEQQRVGG</sequence>
<gene>
    <name evidence="6" type="ORF">GWR21_07660</name>
</gene>
<comment type="subcellular location">
    <subcellularLocation>
        <location evidence="1">Cell outer membrane</location>
    </subcellularLocation>
</comment>